<dbReference type="InterPro" id="IPR045339">
    <property type="entry name" value="DUF6534"/>
</dbReference>
<proteinExistence type="predicted"/>
<keyword evidence="4" id="KW-1185">Reference proteome</keyword>
<dbReference type="STRING" id="945553.A0A0D2N8I4"/>
<dbReference type="OMA" id="WLLELTH"/>
<evidence type="ECO:0000256" key="1">
    <source>
        <dbReference type="SAM" id="Phobius"/>
    </source>
</evidence>
<feature type="transmembrane region" description="Helical" evidence="1">
    <location>
        <begin position="162"/>
        <end position="183"/>
    </location>
</feature>
<gene>
    <name evidence="3" type="ORF">HYPSUDRAFT_48427</name>
</gene>
<dbReference type="EMBL" id="KN817645">
    <property type="protein sequence ID" value="KJA15409.1"/>
    <property type="molecule type" value="Genomic_DNA"/>
</dbReference>
<evidence type="ECO:0000313" key="4">
    <source>
        <dbReference type="Proteomes" id="UP000054270"/>
    </source>
</evidence>
<dbReference type="OrthoDB" id="3231781at2759"/>
<feature type="transmembrane region" description="Helical" evidence="1">
    <location>
        <begin position="20"/>
        <end position="40"/>
    </location>
</feature>
<organism evidence="3 4">
    <name type="scientific">Hypholoma sublateritium (strain FD-334 SS-4)</name>
    <dbReference type="NCBI Taxonomy" id="945553"/>
    <lineage>
        <taxon>Eukaryota</taxon>
        <taxon>Fungi</taxon>
        <taxon>Dikarya</taxon>
        <taxon>Basidiomycota</taxon>
        <taxon>Agaricomycotina</taxon>
        <taxon>Agaricomycetes</taxon>
        <taxon>Agaricomycetidae</taxon>
        <taxon>Agaricales</taxon>
        <taxon>Agaricineae</taxon>
        <taxon>Strophariaceae</taxon>
        <taxon>Hypholoma</taxon>
    </lineage>
</organism>
<dbReference type="PANTHER" id="PTHR40465:SF1">
    <property type="entry name" value="DUF6534 DOMAIN-CONTAINING PROTEIN"/>
    <property type="match status" value="1"/>
</dbReference>
<dbReference type="AlphaFoldDB" id="A0A0D2N8I4"/>
<name>A0A0D2N8I4_HYPSF</name>
<feature type="transmembrane region" description="Helical" evidence="1">
    <location>
        <begin position="122"/>
        <end position="142"/>
    </location>
</feature>
<feature type="transmembrane region" description="Helical" evidence="1">
    <location>
        <begin position="204"/>
        <end position="229"/>
    </location>
</feature>
<protein>
    <recommendedName>
        <fullName evidence="2">DUF6534 domain-containing protein</fullName>
    </recommendedName>
</protein>
<dbReference type="PANTHER" id="PTHR40465">
    <property type="entry name" value="CHROMOSOME 1, WHOLE GENOME SHOTGUN SEQUENCE"/>
    <property type="match status" value="1"/>
</dbReference>
<dbReference type="Proteomes" id="UP000054270">
    <property type="component" value="Unassembled WGS sequence"/>
</dbReference>
<dbReference type="Pfam" id="PF20152">
    <property type="entry name" value="DUF6534"/>
    <property type="match status" value="1"/>
</dbReference>
<feature type="transmembrane region" description="Helical" evidence="1">
    <location>
        <begin position="235"/>
        <end position="254"/>
    </location>
</feature>
<feature type="transmembrane region" description="Helical" evidence="1">
    <location>
        <begin position="85"/>
        <end position="110"/>
    </location>
</feature>
<evidence type="ECO:0000313" key="3">
    <source>
        <dbReference type="EMBL" id="KJA15409.1"/>
    </source>
</evidence>
<evidence type="ECO:0000259" key="2">
    <source>
        <dbReference type="Pfam" id="PF20152"/>
    </source>
</evidence>
<feature type="domain" description="DUF6534" evidence="2">
    <location>
        <begin position="172"/>
        <end position="258"/>
    </location>
</feature>
<reference evidence="4" key="1">
    <citation type="submission" date="2014-04" db="EMBL/GenBank/DDBJ databases">
        <title>Evolutionary Origins and Diversification of the Mycorrhizal Mutualists.</title>
        <authorList>
            <consortium name="DOE Joint Genome Institute"/>
            <consortium name="Mycorrhizal Genomics Consortium"/>
            <person name="Kohler A."/>
            <person name="Kuo A."/>
            <person name="Nagy L.G."/>
            <person name="Floudas D."/>
            <person name="Copeland A."/>
            <person name="Barry K.W."/>
            <person name="Cichocki N."/>
            <person name="Veneault-Fourrey C."/>
            <person name="LaButti K."/>
            <person name="Lindquist E.A."/>
            <person name="Lipzen A."/>
            <person name="Lundell T."/>
            <person name="Morin E."/>
            <person name="Murat C."/>
            <person name="Riley R."/>
            <person name="Ohm R."/>
            <person name="Sun H."/>
            <person name="Tunlid A."/>
            <person name="Henrissat B."/>
            <person name="Grigoriev I.V."/>
            <person name="Hibbett D.S."/>
            <person name="Martin F."/>
        </authorList>
    </citation>
    <scope>NUCLEOTIDE SEQUENCE [LARGE SCALE GENOMIC DNA]</scope>
    <source>
        <strain evidence="4">FD-334 SS-4</strain>
    </source>
</reference>
<keyword evidence="1" id="KW-0472">Membrane</keyword>
<keyword evidence="1" id="KW-0812">Transmembrane</keyword>
<keyword evidence="1" id="KW-1133">Transmembrane helix</keyword>
<feature type="transmembrane region" description="Helical" evidence="1">
    <location>
        <begin position="52"/>
        <end position="73"/>
    </location>
</feature>
<accession>A0A0D2N8I4</accession>
<sequence length="328" mass="36203">MSTGLLTHVDLSGSMGALQIGSIIAVYIFGIVTLQAHIYYTTFPGDSWKYKTLVAAVWLLELTHTVGISYEVYRATIVLYGRPDLLTSFPVLGSMTGVGGAITLLVQTYFSLRLYKVLPKPWCHIGLACITVSTMRFFASIYLSVRAAQATSLATYRHDQAWLISALLTSGAVVDIVIAATMLQYLMKKREKGLQRMATVVDRLIAYTIRSGLLTSISAAVMLICFQAMPNNLVWLAMYSFLAKLYSNSLLSALNARQTLRDEITNSMPSVDRFTRSKGGLRRDGSVDPARFYNASQVISIEMKTTTETIQDDVKAGPSYQLDADQKI</sequence>